<protein>
    <recommendedName>
        <fullName evidence="1">Phospholipase D-like domain-containing protein</fullName>
    </recommendedName>
</protein>
<dbReference type="Gene3D" id="3.30.870.10">
    <property type="entry name" value="Endonuclease Chain A"/>
    <property type="match status" value="1"/>
</dbReference>
<feature type="non-terminal residue" evidence="2">
    <location>
        <position position="131"/>
    </location>
</feature>
<dbReference type="InterPro" id="IPR025202">
    <property type="entry name" value="PLD-like_dom"/>
</dbReference>
<dbReference type="Pfam" id="PF13091">
    <property type="entry name" value="PLDc_2"/>
    <property type="match status" value="1"/>
</dbReference>
<evidence type="ECO:0000313" key="2">
    <source>
        <dbReference type="EMBL" id="GAF81802.1"/>
    </source>
</evidence>
<reference evidence="2" key="1">
    <citation type="journal article" date="2014" name="Front. Microbiol.">
        <title>High frequency of phylogenetically diverse reductive dehalogenase-homologous genes in deep subseafloor sedimentary metagenomes.</title>
        <authorList>
            <person name="Kawai M."/>
            <person name="Futagami T."/>
            <person name="Toyoda A."/>
            <person name="Takaki Y."/>
            <person name="Nishi S."/>
            <person name="Hori S."/>
            <person name="Arai W."/>
            <person name="Tsubouchi T."/>
            <person name="Morono Y."/>
            <person name="Uchiyama I."/>
            <person name="Ito T."/>
            <person name="Fujiyama A."/>
            <person name="Inagaki F."/>
            <person name="Takami H."/>
        </authorList>
    </citation>
    <scope>NUCLEOTIDE SEQUENCE</scope>
    <source>
        <strain evidence="2">Expedition CK06-06</strain>
    </source>
</reference>
<feature type="domain" description="Phospholipase D-like" evidence="1">
    <location>
        <begin position="16"/>
        <end position="126"/>
    </location>
</feature>
<sequence length="131" mass="15470">MAKFLTTLETSAKIEKIIREAKEELTLITPYLKLTQIFFDRLKDADNRNVRTKLVYGKEELNPDDLERLKELKNLELNFCENLHAKCYFNENLMVITSLNLHEFSQTNNREMGVQIKLKEDTKLFNDAKNE</sequence>
<gene>
    <name evidence="2" type="ORF">S01H1_18582</name>
</gene>
<dbReference type="SUPFAM" id="SSF56024">
    <property type="entry name" value="Phospholipase D/nuclease"/>
    <property type="match status" value="1"/>
</dbReference>
<proteinExistence type="predicted"/>
<evidence type="ECO:0000259" key="1">
    <source>
        <dbReference type="Pfam" id="PF13091"/>
    </source>
</evidence>
<accession>X0T0U4</accession>
<dbReference type="CDD" id="cd09176">
    <property type="entry name" value="PLDc_unchar6"/>
    <property type="match status" value="1"/>
</dbReference>
<organism evidence="2">
    <name type="scientific">marine sediment metagenome</name>
    <dbReference type="NCBI Taxonomy" id="412755"/>
    <lineage>
        <taxon>unclassified sequences</taxon>
        <taxon>metagenomes</taxon>
        <taxon>ecological metagenomes</taxon>
    </lineage>
</organism>
<comment type="caution">
    <text evidence="2">The sequence shown here is derived from an EMBL/GenBank/DDBJ whole genome shotgun (WGS) entry which is preliminary data.</text>
</comment>
<dbReference type="EMBL" id="BARS01009945">
    <property type="protein sequence ID" value="GAF81802.1"/>
    <property type="molecule type" value="Genomic_DNA"/>
</dbReference>
<dbReference type="InterPro" id="IPR059166">
    <property type="entry name" value="PLD-like_cat"/>
</dbReference>
<name>X0T0U4_9ZZZZ</name>
<dbReference type="AlphaFoldDB" id="X0T0U4"/>